<feature type="DNA-binding region" description="H-T-H motif" evidence="4">
    <location>
        <begin position="22"/>
        <end position="41"/>
    </location>
</feature>
<dbReference type="Pfam" id="PF00440">
    <property type="entry name" value="TetR_N"/>
    <property type="match status" value="1"/>
</dbReference>
<dbReference type="PRINTS" id="PR00455">
    <property type="entry name" value="HTHTETR"/>
</dbReference>
<accession>A0A126SYC4</accession>
<dbReference type="AlphaFoldDB" id="A0A126SYC4"/>
<dbReference type="PANTHER" id="PTHR30055">
    <property type="entry name" value="HTH-TYPE TRANSCRIPTIONAL REGULATOR RUTR"/>
    <property type="match status" value="1"/>
</dbReference>
<proteinExistence type="predicted"/>
<evidence type="ECO:0000256" key="3">
    <source>
        <dbReference type="ARBA" id="ARBA00023163"/>
    </source>
</evidence>
<evidence type="ECO:0000256" key="2">
    <source>
        <dbReference type="ARBA" id="ARBA00023125"/>
    </source>
</evidence>
<feature type="domain" description="HTH tetR-type" evidence="5">
    <location>
        <begin position="1"/>
        <end position="59"/>
    </location>
</feature>
<sequence>MRLILIEAAMRLFAEQGVDGTTIDEIVDVAGVAKGTFYNYFTDRADISRAVAAAIRHEFNEAVEELNRGVTDGAERATRGVRLFLAVVAFAPVRARMLARLYEGGFGIDSTADRYLISDLKDGIRQGQIHVPSLEAAHHLVIGVATAGMRFLLDHGAREEVLRGEGYAKEIATVILQGLGVKETEIEKILARPFEVVPRDVFKQGGLS</sequence>
<evidence type="ECO:0000313" key="6">
    <source>
        <dbReference type="EMBL" id="AMK59316.1"/>
    </source>
</evidence>
<dbReference type="InterPro" id="IPR001647">
    <property type="entry name" value="HTH_TetR"/>
</dbReference>
<dbReference type="EMBL" id="KU144979">
    <property type="protein sequence ID" value="AMK59316.1"/>
    <property type="molecule type" value="Genomic_DNA"/>
</dbReference>
<keyword evidence="2 4" id="KW-0238">DNA-binding</keyword>
<dbReference type="SUPFAM" id="SSF46689">
    <property type="entry name" value="Homeodomain-like"/>
    <property type="match status" value="1"/>
</dbReference>
<dbReference type="GO" id="GO:0000976">
    <property type="term" value="F:transcription cis-regulatory region binding"/>
    <property type="evidence" value="ECO:0007669"/>
    <property type="project" value="TreeGrafter"/>
</dbReference>
<dbReference type="InterPro" id="IPR009057">
    <property type="entry name" value="Homeodomain-like_sf"/>
</dbReference>
<dbReference type="Gene3D" id="1.10.357.10">
    <property type="entry name" value="Tetracycline Repressor, domain 2"/>
    <property type="match status" value="1"/>
</dbReference>
<evidence type="ECO:0000256" key="1">
    <source>
        <dbReference type="ARBA" id="ARBA00023015"/>
    </source>
</evidence>
<organism evidence="6">
    <name type="scientific">uncultured bacterium UPO51</name>
    <dbReference type="NCBI Taxonomy" id="1776976"/>
    <lineage>
        <taxon>Bacteria</taxon>
        <taxon>environmental samples</taxon>
    </lineage>
</organism>
<protein>
    <submittedName>
        <fullName evidence="6">TetR family transcriptional regulator</fullName>
    </submittedName>
</protein>
<keyword evidence="1" id="KW-0805">Transcription regulation</keyword>
<reference evidence="6" key="1">
    <citation type="journal article" date="2016" name="Appl. Environ. Microbiol.">
        <title>Functional Metagenomics of a Biostimulated Petroleum-Contaminated Soil Reveals an Extraordinary Diversity of Extradiol Dioxygenases.</title>
        <authorList>
            <person name="Terron-Gonzalez L."/>
            <person name="Martin-Cabello G."/>
            <person name="Ferrer M."/>
            <person name="Santero E."/>
        </authorList>
    </citation>
    <scope>NUCLEOTIDE SEQUENCE</scope>
</reference>
<evidence type="ECO:0000256" key="4">
    <source>
        <dbReference type="PROSITE-ProRule" id="PRU00335"/>
    </source>
</evidence>
<name>A0A126SYC4_9BACT</name>
<evidence type="ECO:0000259" key="5">
    <source>
        <dbReference type="PROSITE" id="PS50977"/>
    </source>
</evidence>
<dbReference type="GO" id="GO:0003700">
    <property type="term" value="F:DNA-binding transcription factor activity"/>
    <property type="evidence" value="ECO:0007669"/>
    <property type="project" value="TreeGrafter"/>
</dbReference>
<dbReference type="PANTHER" id="PTHR30055:SF234">
    <property type="entry name" value="HTH-TYPE TRANSCRIPTIONAL REGULATOR BETI"/>
    <property type="match status" value="1"/>
</dbReference>
<dbReference type="InterPro" id="IPR050109">
    <property type="entry name" value="HTH-type_TetR-like_transc_reg"/>
</dbReference>
<dbReference type="PROSITE" id="PS50977">
    <property type="entry name" value="HTH_TETR_2"/>
    <property type="match status" value="1"/>
</dbReference>
<keyword evidence="3" id="KW-0804">Transcription</keyword>